<dbReference type="OrthoDB" id="2734605at2"/>
<proteinExistence type="predicted"/>
<feature type="transmembrane region" description="Helical" evidence="1">
    <location>
        <begin position="150"/>
        <end position="169"/>
    </location>
</feature>
<keyword evidence="1" id="KW-0812">Transmembrane</keyword>
<accession>A0A3P5XDH0</accession>
<protein>
    <recommendedName>
        <fullName evidence="4">Stage II sporulation protein M</fullName>
    </recommendedName>
</protein>
<feature type="transmembrane region" description="Helical" evidence="1">
    <location>
        <begin position="7"/>
        <end position="25"/>
    </location>
</feature>
<keyword evidence="3" id="KW-1185">Reference proteome</keyword>
<evidence type="ECO:0000256" key="1">
    <source>
        <dbReference type="SAM" id="Phobius"/>
    </source>
</evidence>
<feature type="transmembrane region" description="Helical" evidence="1">
    <location>
        <begin position="110"/>
        <end position="129"/>
    </location>
</feature>
<reference evidence="2 3" key="1">
    <citation type="submission" date="2018-11" db="EMBL/GenBank/DDBJ databases">
        <authorList>
            <person name="Criscuolo A."/>
        </authorList>
    </citation>
    <scope>NUCLEOTIDE SEQUENCE [LARGE SCALE GENOMIC DNA]</scope>
    <source>
        <strain evidence="2">ATB-66</strain>
    </source>
</reference>
<feature type="transmembrane region" description="Helical" evidence="1">
    <location>
        <begin position="52"/>
        <end position="70"/>
    </location>
</feature>
<sequence length="171" mass="19755">MVRSLSFIHLFVILAVGYIGGALLFREMPTTAMEKLINFYDGRVIHGHETGFIKPIGTTFLFFIVAYAFTSFRYTRFLVLFLGAVKSVFFGLSSSYLLSSGSTMIDYTVWWFPFQLLSCFLFLLYCVILRPPYFMRKTTDKKRNRRALPVLIVLSSIVLAVEMIIYYSILK</sequence>
<organism evidence="2 3">
    <name type="scientific">Filibacter tadaridae</name>
    <dbReference type="NCBI Taxonomy" id="2483811"/>
    <lineage>
        <taxon>Bacteria</taxon>
        <taxon>Bacillati</taxon>
        <taxon>Bacillota</taxon>
        <taxon>Bacilli</taxon>
        <taxon>Bacillales</taxon>
        <taxon>Caryophanaceae</taxon>
        <taxon>Filibacter</taxon>
    </lineage>
</organism>
<evidence type="ECO:0008006" key="4">
    <source>
        <dbReference type="Google" id="ProtNLM"/>
    </source>
</evidence>
<dbReference type="RefSeq" id="WP_124070713.1">
    <property type="nucleotide sequence ID" value="NZ_CBCRXF010000001.1"/>
</dbReference>
<dbReference type="Proteomes" id="UP000270468">
    <property type="component" value="Unassembled WGS sequence"/>
</dbReference>
<dbReference type="EMBL" id="UXAV01000042">
    <property type="protein sequence ID" value="VDC29376.1"/>
    <property type="molecule type" value="Genomic_DNA"/>
</dbReference>
<keyword evidence="1" id="KW-0472">Membrane</keyword>
<feature type="transmembrane region" description="Helical" evidence="1">
    <location>
        <begin position="77"/>
        <end position="98"/>
    </location>
</feature>
<evidence type="ECO:0000313" key="2">
    <source>
        <dbReference type="EMBL" id="VDC29376.1"/>
    </source>
</evidence>
<keyword evidence="1" id="KW-1133">Transmembrane helix</keyword>
<gene>
    <name evidence="2" type="ORF">FILTAD_02071</name>
</gene>
<dbReference type="AlphaFoldDB" id="A0A3P5XDH0"/>
<name>A0A3P5XDH0_9BACL</name>
<evidence type="ECO:0000313" key="3">
    <source>
        <dbReference type="Proteomes" id="UP000270468"/>
    </source>
</evidence>